<dbReference type="Proteomes" id="UP000774804">
    <property type="component" value="Unassembled WGS sequence"/>
</dbReference>
<comment type="caution">
    <text evidence="8">The sequence shown here is derived from an EMBL/GenBank/DDBJ whole genome shotgun (WGS) entry which is preliminary data.</text>
</comment>
<dbReference type="EMBL" id="MJFZ01000455">
    <property type="protein sequence ID" value="RAW28998.1"/>
    <property type="molecule type" value="Genomic_DNA"/>
</dbReference>
<dbReference type="EMBL" id="RCMV01000795">
    <property type="protein sequence ID" value="KAG3212825.1"/>
    <property type="molecule type" value="Genomic_DNA"/>
</dbReference>
<evidence type="ECO:0000313" key="4">
    <source>
        <dbReference type="EMBL" id="KAG2916120.1"/>
    </source>
</evidence>
<dbReference type="EMBL" id="RCMK01000826">
    <property type="protein sequence ID" value="KAG2910937.1"/>
    <property type="molecule type" value="Genomic_DNA"/>
</dbReference>
<reference evidence="8 9" key="1">
    <citation type="submission" date="2018-01" db="EMBL/GenBank/DDBJ databases">
        <title>Draft genome of the strawberry crown rot pathogen Phytophthora cactorum.</title>
        <authorList>
            <person name="Armitage A.D."/>
            <person name="Lysoe E."/>
            <person name="Nellist C.F."/>
            <person name="Harrison R.J."/>
            <person name="Brurberg M.B."/>
        </authorList>
    </citation>
    <scope>NUCLEOTIDE SEQUENCE [LARGE SCALE GENOMIC DNA]</scope>
    <source>
        <strain evidence="8 9">10300</strain>
    </source>
</reference>
<protein>
    <submittedName>
        <fullName evidence="8">Uncharacterized protein</fullName>
    </submittedName>
</protein>
<evidence type="ECO:0000313" key="7">
    <source>
        <dbReference type="EMBL" id="KAG6961902.1"/>
    </source>
</evidence>
<dbReference type="EMBL" id="JAENGZ010000330">
    <property type="protein sequence ID" value="KAG6961902.1"/>
    <property type="molecule type" value="Genomic_DNA"/>
</dbReference>
<feature type="region of interest" description="Disordered" evidence="1">
    <location>
        <begin position="23"/>
        <end position="62"/>
    </location>
</feature>
<dbReference type="Proteomes" id="UP000760860">
    <property type="component" value="Unassembled WGS sequence"/>
</dbReference>
<dbReference type="AlphaFoldDB" id="A0A329S0D4"/>
<reference evidence="2" key="2">
    <citation type="submission" date="2018-10" db="EMBL/GenBank/DDBJ databases">
        <title>Effector identification in a new, highly contiguous assembly of the strawberry crown rot pathogen Phytophthora cactorum.</title>
        <authorList>
            <person name="Armitage A.D."/>
            <person name="Nellist C.F."/>
            <person name="Bates H."/>
            <person name="Vickerstaff R.J."/>
            <person name="Harrison R.J."/>
        </authorList>
    </citation>
    <scope>NUCLEOTIDE SEQUENCE</scope>
    <source>
        <strain evidence="2">15-7</strain>
        <strain evidence="4">4032</strain>
        <strain evidence="3">4040</strain>
        <strain evidence="5">P415</strain>
        <strain evidence="6">P421</strain>
    </source>
</reference>
<name>A0A329S0D4_9STRA</name>
<evidence type="ECO:0000313" key="3">
    <source>
        <dbReference type="EMBL" id="KAG2910937.1"/>
    </source>
</evidence>
<dbReference type="Proteomes" id="UP000736787">
    <property type="component" value="Unassembled WGS sequence"/>
</dbReference>
<feature type="compositionally biased region" description="Basic and acidic residues" evidence="1">
    <location>
        <begin position="44"/>
        <end position="62"/>
    </location>
</feature>
<organism evidence="8 9">
    <name type="scientific">Phytophthora cactorum</name>
    <dbReference type="NCBI Taxonomy" id="29920"/>
    <lineage>
        <taxon>Eukaryota</taxon>
        <taxon>Sar</taxon>
        <taxon>Stramenopiles</taxon>
        <taxon>Oomycota</taxon>
        <taxon>Peronosporomycetes</taxon>
        <taxon>Peronosporales</taxon>
        <taxon>Peronosporaceae</taxon>
        <taxon>Phytophthora</taxon>
    </lineage>
</organism>
<evidence type="ECO:0000256" key="1">
    <source>
        <dbReference type="SAM" id="MobiDB-lite"/>
    </source>
</evidence>
<evidence type="ECO:0000313" key="2">
    <source>
        <dbReference type="EMBL" id="KAG2846172.1"/>
    </source>
</evidence>
<dbReference type="EMBL" id="RCML01000790">
    <property type="protein sequence ID" value="KAG2969451.1"/>
    <property type="molecule type" value="Genomic_DNA"/>
</dbReference>
<keyword evidence="9" id="KW-1185">Reference proteome</keyword>
<evidence type="ECO:0000313" key="5">
    <source>
        <dbReference type="EMBL" id="KAG2969451.1"/>
    </source>
</evidence>
<reference evidence="7" key="3">
    <citation type="submission" date="2021-01" db="EMBL/GenBank/DDBJ databases">
        <title>Phytophthora aleatoria, a newly-described species from Pinus radiata is distinct from Phytophthora cactorum isolates based on comparative genomics.</title>
        <authorList>
            <person name="Mcdougal R."/>
            <person name="Panda P."/>
            <person name="Williams N."/>
            <person name="Studholme D.J."/>
        </authorList>
    </citation>
    <scope>NUCLEOTIDE SEQUENCE</scope>
    <source>
        <strain evidence="7">NZFS 3830</strain>
    </source>
</reference>
<dbReference type="EMBL" id="RCMI01000344">
    <property type="protein sequence ID" value="KAG2916120.1"/>
    <property type="molecule type" value="Genomic_DNA"/>
</dbReference>
<gene>
    <name evidence="7" type="ORF">JG687_00007439</name>
    <name evidence="8" type="ORF">PC110_g14644</name>
    <name evidence="2" type="ORF">PC113_g18029</name>
    <name evidence="4" type="ORF">PC115_g11143</name>
    <name evidence="3" type="ORF">PC117_g19254</name>
    <name evidence="5" type="ORF">PC118_g17443</name>
    <name evidence="6" type="ORF">PC129_g16222</name>
</gene>
<proteinExistence type="predicted"/>
<sequence length="62" mass="6993">MVWYVTSATGASEIFQQDNQWARGYDEGSDEPNHDEELAVGVQDRAKPKDEGSQAEKVQKHE</sequence>
<accession>A0A329S0D4</accession>
<dbReference type="EMBL" id="RCMG01000818">
    <property type="protein sequence ID" value="KAG2846172.1"/>
    <property type="molecule type" value="Genomic_DNA"/>
</dbReference>
<evidence type="ECO:0000313" key="8">
    <source>
        <dbReference type="EMBL" id="RAW28998.1"/>
    </source>
</evidence>
<dbReference type="OrthoDB" id="10272433at2759"/>
<dbReference type="Proteomes" id="UP000251314">
    <property type="component" value="Unassembled WGS sequence"/>
</dbReference>
<dbReference type="Proteomes" id="UP000688947">
    <property type="component" value="Unassembled WGS sequence"/>
</dbReference>
<dbReference type="Proteomes" id="UP000735874">
    <property type="component" value="Unassembled WGS sequence"/>
</dbReference>
<evidence type="ECO:0000313" key="9">
    <source>
        <dbReference type="Proteomes" id="UP000251314"/>
    </source>
</evidence>
<evidence type="ECO:0000313" key="6">
    <source>
        <dbReference type="EMBL" id="KAG3212825.1"/>
    </source>
</evidence>
<dbReference type="VEuPathDB" id="FungiDB:PC110_g14644"/>
<dbReference type="Proteomes" id="UP000697107">
    <property type="component" value="Unassembled WGS sequence"/>
</dbReference>